<feature type="domain" description="G" evidence="2">
    <location>
        <begin position="15"/>
        <end position="135"/>
    </location>
</feature>
<evidence type="ECO:0000259" key="2">
    <source>
        <dbReference type="Pfam" id="PF01926"/>
    </source>
</evidence>
<dbReference type="KEGG" id="dfa:DFA_02290"/>
<dbReference type="EMBL" id="GL883016">
    <property type="protein sequence ID" value="EGG19047.1"/>
    <property type="molecule type" value="Genomic_DNA"/>
</dbReference>
<dbReference type="Proteomes" id="UP000007797">
    <property type="component" value="Unassembled WGS sequence"/>
</dbReference>
<organism evidence="3 4">
    <name type="scientific">Cavenderia fasciculata</name>
    <name type="common">Slime mold</name>
    <name type="synonym">Dictyostelium fasciculatum</name>
    <dbReference type="NCBI Taxonomy" id="261658"/>
    <lineage>
        <taxon>Eukaryota</taxon>
        <taxon>Amoebozoa</taxon>
        <taxon>Evosea</taxon>
        <taxon>Eumycetozoa</taxon>
        <taxon>Dictyostelia</taxon>
        <taxon>Acytosteliales</taxon>
        <taxon>Cavenderiaceae</taxon>
        <taxon>Cavenderia</taxon>
    </lineage>
</organism>
<evidence type="ECO:0000313" key="4">
    <source>
        <dbReference type="Proteomes" id="UP000007797"/>
    </source>
</evidence>
<dbReference type="PANTHER" id="PTHR32046">
    <property type="entry name" value="G DOMAIN-CONTAINING PROTEIN"/>
    <property type="match status" value="1"/>
</dbReference>
<dbReference type="SUPFAM" id="SSF52540">
    <property type="entry name" value="P-loop containing nucleoside triphosphate hydrolases"/>
    <property type="match status" value="1"/>
</dbReference>
<reference evidence="4" key="1">
    <citation type="journal article" date="2011" name="Genome Res.">
        <title>Phylogeny-wide analysis of social amoeba genomes highlights ancient origins for complex intercellular communication.</title>
        <authorList>
            <person name="Heidel A.J."/>
            <person name="Lawal H.M."/>
            <person name="Felder M."/>
            <person name="Schilde C."/>
            <person name="Helps N.R."/>
            <person name="Tunggal B."/>
            <person name="Rivero F."/>
            <person name="John U."/>
            <person name="Schleicher M."/>
            <person name="Eichinger L."/>
            <person name="Platzer M."/>
            <person name="Noegel A.A."/>
            <person name="Schaap P."/>
            <person name="Gloeckner G."/>
        </authorList>
    </citation>
    <scope>NUCLEOTIDE SEQUENCE [LARGE SCALE GENOMIC DNA]</scope>
    <source>
        <strain evidence="4">SH3</strain>
    </source>
</reference>
<dbReference type="OrthoDB" id="2386367at2759"/>
<dbReference type="RefSeq" id="XP_004366680.1">
    <property type="nucleotide sequence ID" value="XM_004366623.1"/>
</dbReference>
<dbReference type="CDD" id="cd00882">
    <property type="entry name" value="Ras_like_GTPase"/>
    <property type="match status" value="1"/>
</dbReference>
<keyword evidence="1" id="KW-0175">Coiled coil</keyword>
<proteinExistence type="predicted"/>
<sequence>MSSAVTKAEITQIFIVLGLTGVGKSTFINTLTNYFKNGSFPNDIKVSIETKHLKSTEGLSSSELNIHDTTSSQTDECTIYKFNKDGINYEFIDTPGLSDTRGIEQDEININKIIDTVSKVPSLSAIIILINGKDCRDVLSLRNAITRLQGFIPDVILNNLVIVFTKCRKDTCTFDLKLFGDLQSNTTFYMDNSTFSTDPYLWSQDSLRFLNLEFQQSMNTIDRMLQTIQQKATISTQAFTDMQSIRFKVKETLHQSKMKFQRIQQLESDIAEAQQQLGVHSNDAVKFQNYTKSTIVTRKDQIDVDYHNTICSNCDYVCHSHCGLQEISTKGDNAFKKCTAMAGYDYCTVCPGKCSYTVHYHAKKKIKEVTETLEEEIAGMKVKYQQATQGVASAQTQITSISSIKSLVEVAIKSMINVITKSCQELKKICRGFNIVDELYITLQQMKVESRLLTSHEAREAADTMINAIKLLSKSLNENCSTLQHSNDDNNNNEIIMTRIRNDTDNNNYPIYIIFQQIMSIIYYFLGIQSINP</sequence>
<feature type="coiled-coil region" evidence="1">
    <location>
        <begin position="256"/>
        <end position="283"/>
    </location>
</feature>
<evidence type="ECO:0000256" key="1">
    <source>
        <dbReference type="SAM" id="Coils"/>
    </source>
</evidence>
<name>F4PZ18_CACFS</name>
<evidence type="ECO:0000313" key="3">
    <source>
        <dbReference type="EMBL" id="EGG19047.1"/>
    </source>
</evidence>
<gene>
    <name evidence="3" type="ORF">DFA_02290</name>
</gene>
<dbReference type="GO" id="GO:0005525">
    <property type="term" value="F:GTP binding"/>
    <property type="evidence" value="ECO:0007669"/>
    <property type="project" value="InterPro"/>
</dbReference>
<dbReference type="GeneID" id="14871232"/>
<dbReference type="Gene3D" id="3.40.50.300">
    <property type="entry name" value="P-loop containing nucleotide triphosphate hydrolases"/>
    <property type="match status" value="1"/>
</dbReference>
<accession>F4PZ18</accession>
<keyword evidence="4" id="KW-1185">Reference proteome</keyword>
<dbReference type="PANTHER" id="PTHR32046:SF12">
    <property type="entry name" value="AIG1-TYPE G DOMAIN-CONTAINING PROTEIN"/>
    <property type="match status" value="1"/>
</dbReference>
<dbReference type="InterPro" id="IPR006073">
    <property type="entry name" value="GTP-bd"/>
</dbReference>
<protein>
    <recommendedName>
        <fullName evidence="2">G domain-containing protein</fullName>
    </recommendedName>
</protein>
<dbReference type="AlphaFoldDB" id="F4PZ18"/>
<dbReference type="OMA" id="MCCTVCE"/>
<dbReference type="STRING" id="1054147.F4PZ18"/>
<dbReference type="Pfam" id="PF01926">
    <property type="entry name" value="MMR_HSR1"/>
    <property type="match status" value="1"/>
</dbReference>
<dbReference type="InterPro" id="IPR027417">
    <property type="entry name" value="P-loop_NTPase"/>
</dbReference>